<organism evidence="2 3">
    <name type="scientific">Streptococcus anginosus SK1138</name>
    <dbReference type="NCBI Taxonomy" id="1161422"/>
    <lineage>
        <taxon>Bacteria</taxon>
        <taxon>Bacillati</taxon>
        <taxon>Bacillota</taxon>
        <taxon>Bacilli</taxon>
        <taxon>Lactobacillales</taxon>
        <taxon>Streptococcaceae</taxon>
        <taxon>Streptococcus</taxon>
        <taxon>Streptococcus anginosus group</taxon>
    </lineage>
</organism>
<gene>
    <name evidence="2" type="ORF">HMPREF1126_0828</name>
</gene>
<accession>A0AAD2YAN4</accession>
<evidence type="ECO:0000313" key="2">
    <source>
        <dbReference type="EMBL" id="EJP26334.1"/>
    </source>
</evidence>
<feature type="transmembrane region" description="Helical" evidence="1">
    <location>
        <begin position="12"/>
        <end position="31"/>
    </location>
</feature>
<dbReference type="AlphaFoldDB" id="A0AAD2YAN4"/>
<keyword evidence="1" id="KW-0812">Transmembrane</keyword>
<keyword evidence="1" id="KW-0472">Membrane</keyword>
<evidence type="ECO:0000256" key="1">
    <source>
        <dbReference type="SAM" id="Phobius"/>
    </source>
</evidence>
<protein>
    <submittedName>
        <fullName evidence="2">Uncharacterized protein</fullName>
    </submittedName>
</protein>
<evidence type="ECO:0000313" key="3">
    <source>
        <dbReference type="Proteomes" id="UP000006614"/>
    </source>
</evidence>
<name>A0AAD2YAN4_STRAP</name>
<proteinExistence type="predicted"/>
<reference evidence="2 3" key="1">
    <citation type="submission" date="2012-07" db="EMBL/GenBank/DDBJ databases">
        <authorList>
            <person name="Durkin A.S."/>
            <person name="McCorrison J."/>
            <person name="Torralba M."/>
            <person name="Gillis M."/>
            <person name="Methe B."/>
            <person name="Sutton G."/>
            <person name="Nelson K.E."/>
        </authorList>
    </citation>
    <scope>NUCLEOTIDE SEQUENCE [LARGE SCALE GENOMIC DNA]</scope>
    <source>
        <strain evidence="2 3">SK1138</strain>
    </source>
</reference>
<dbReference type="Proteomes" id="UP000006614">
    <property type="component" value="Unassembled WGS sequence"/>
</dbReference>
<keyword evidence="1" id="KW-1133">Transmembrane helix</keyword>
<dbReference type="EMBL" id="ALJO01000005">
    <property type="protein sequence ID" value="EJP26334.1"/>
    <property type="molecule type" value="Genomic_DNA"/>
</dbReference>
<sequence length="37" mass="4170">MLWLTSLKETFLSDISIILSIVELFLLYIIAQTINGG</sequence>
<comment type="caution">
    <text evidence="2">The sequence shown here is derived from an EMBL/GenBank/DDBJ whole genome shotgun (WGS) entry which is preliminary data.</text>
</comment>